<dbReference type="UniPathway" id="UPA00031">
    <property type="reaction ID" value="UER00013"/>
</dbReference>
<keyword evidence="5 8" id="KW-0378">Hydrolase</keyword>
<dbReference type="PATRIC" id="fig|1121290.3.peg.1807"/>
<dbReference type="Proteomes" id="UP000175744">
    <property type="component" value="Unassembled WGS sequence"/>
</dbReference>
<comment type="caution">
    <text evidence="10">The sequence shown here is derived from an EMBL/GenBank/DDBJ whole genome shotgun (WGS) entry which is preliminary data.</text>
</comment>
<evidence type="ECO:0000256" key="1">
    <source>
        <dbReference type="ARBA" id="ARBA00004970"/>
    </source>
</evidence>
<dbReference type="AlphaFoldDB" id="A0A1E8EX63"/>
<dbReference type="Gene3D" id="3.20.20.140">
    <property type="entry name" value="Metal-dependent hydrolases"/>
    <property type="match status" value="1"/>
</dbReference>
<dbReference type="RefSeq" id="WP_070110782.1">
    <property type="nucleotide sequence ID" value="NZ_LZFO01000029.1"/>
</dbReference>
<dbReference type="GO" id="GO:0004401">
    <property type="term" value="F:histidinol-phosphatase activity"/>
    <property type="evidence" value="ECO:0007669"/>
    <property type="project" value="UniProtKB-UniRule"/>
</dbReference>
<proteinExistence type="inferred from homology"/>
<dbReference type="GO" id="GO:0005737">
    <property type="term" value="C:cytoplasm"/>
    <property type="evidence" value="ECO:0007669"/>
    <property type="project" value="TreeGrafter"/>
</dbReference>
<evidence type="ECO:0000256" key="8">
    <source>
        <dbReference type="RuleBase" id="RU366003"/>
    </source>
</evidence>
<evidence type="ECO:0000256" key="7">
    <source>
        <dbReference type="ARBA" id="ARBA00049158"/>
    </source>
</evidence>
<evidence type="ECO:0000256" key="2">
    <source>
        <dbReference type="ARBA" id="ARBA00009152"/>
    </source>
</evidence>
<dbReference type="SUPFAM" id="SSF89550">
    <property type="entry name" value="PHP domain-like"/>
    <property type="match status" value="1"/>
</dbReference>
<feature type="domain" description="PHP" evidence="9">
    <location>
        <begin position="3"/>
        <end position="186"/>
    </location>
</feature>
<gene>
    <name evidence="10" type="primary">hisK</name>
    <name evidence="10" type="ORF">CLOACE_18140</name>
</gene>
<dbReference type="OrthoDB" id="9775255at2"/>
<dbReference type="GO" id="GO:0000105">
    <property type="term" value="P:L-histidine biosynthetic process"/>
    <property type="evidence" value="ECO:0007669"/>
    <property type="project" value="UniProtKB-UniRule"/>
</dbReference>
<dbReference type="PANTHER" id="PTHR21039:SF0">
    <property type="entry name" value="HISTIDINOL-PHOSPHATASE"/>
    <property type="match status" value="1"/>
</dbReference>
<organism evidence="10 11">
    <name type="scientific">Clostridium acetireducens DSM 10703</name>
    <dbReference type="NCBI Taxonomy" id="1121290"/>
    <lineage>
        <taxon>Bacteria</taxon>
        <taxon>Bacillati</taxon>
        <taxon>Bacillota</taxon>
        <taxon>Clostridia</taxon>
        <taxon>Eubacteriales</taxon>
        <taxon>Clostridiaceae</taxon>
        <taxon>Clostridium</taxon>
    </lineage>
</organism>
<keyword evidence="6 8" id="KW-0368">Histidine biosynthesis</keyword>
<dbReference type="InterPro" id="IPR010140">
    <property type="entry name" value="Histidinol_P_phosphatase_HisJ"/>
</dbReference>
<evidence type="ECO:0000256" key="6">
    <source>
        <dbReference type="ARBA" id="ARBA00023102"/>
    </source>
</evidence>
<dbReference type="InterPro" id="IPR016195">
    <property type="entry name" value="Pol/histidinol_Pase-like"/>
</dbReference>
<dbReference type="EC" id="3.1.3.15" evidence="3 8"/>
<protein>
    <recommendedName>
        <fullName evidence="3 8">Histidinol-phosphatase</fullName>
        <shortName evidence="8">HolPase</shortName>
        <ecNumber evidence="3 8">3.1.3.15</ecNumber>
    </recommendedName>
</protein>
<dbReference type="STRING" id="1121290.CLAOCE_18140"/>
<accession>A0A1E8EX63</accession>
<evidence type="ECO:0000256" key="4">
    <source>
        <dbReference type="ARBA" id="ARBA00022605"/>
    </source>
</evidence>
<evidence type="ECO:0000313" key="10">
    <source>
        <dbReference type="EMBL" id="OFI05366.1"/>
    </source>
</evidence>
<comment type="catalytic activity">
    <reaction evidence="7 8">
        <text>L-histidinol phosphate + H2O = L-histidinol + phosphate</text>
        <dbReference type="Rhea" id="RHEA:14465"/>
        <dbReference type="ChEBI" id="CHEBI:15377"/>
        <dbReference type="ChEBI" id="CHEBI:43474"/>
        <dbReference type="ChEBI" id="CHEBI:57699"/>
        <dbReference type="ChEBI" id="CHEBI:57980"/>
        <dbReference type="EC" id="3.1.3.15"/>
    </reaction>
</comment>
<dbReference type="NCBIfam" id="NF004086">
    <property type="entry name" value="PRK05588.1"/>
    <property type="match status" value="1"/>
</dbReference>
<dbReference type="NCBIfam" id="TIGR01856">
    <property type="entry name" value="hisJ_fam"/>
    <property type="match status" value="1"/>
</dbReference>
<dbReference type="EMBL" id="LZFO01000029">
    <property type="protein sequence ID" value="OFI05366.1"/>
    <property type="molecule type" value="Genomic_DNA"/>
</dbReference>
<evidence type="ECO:0000259" key="9">
    <source>
        <dbReference type="Pfam" id="PF02811"/>
    </source>
</evidence>
<name>A0A1E8EX63_9CLOT</name>
<comment type="pathway">
    <text evidence="1 8">Amino-acid biosynthesis; L-histidine biosynthesis; L-histidine from 5-phospho-alpha-D-ribose 1-diphosphate: step 8/9.</text>
</comment>
<dbReference type="Pfam" id="PF02811">
    <property type="entry name" value="PHP"/>
    <property type="match status" value="1"/>
</dbReference>
<keyword evidence="4 8" id="KW-0028">Amino-acid biosynthesis</keyword>
<reference evidence="10 11" key="1">
    <citation type="submission" date="2016-06" db="EMBL/GenBank/DDBJ databases">
        <title>Genome sequence of Clostridium acetireducens DSM 10703.</title>
        <authorList>
            <person name="Poehlein A."/>
            <person name="Fluechter S."/>
            <person name="Duerre P."/>
            <person name="Daniel R."/>
        </authorList>
    </citation>
    <scope>NUCLEOTIDE SEQUENCE [LARGE SCALE GENOMIC DNA]</scope>
    <source>
        <strain evidence="10 11">DSM 10703</strain>
    </source>
</reference>
<dbReference type="PANTHER" id="PTHR21039">
    <property type="entry name" value="HISTIDINOL PHOSPHATASE-RELATED"/>
    <property type="match status" value="1"/>
</dbReference>
<evidence type="ECO:0000313" key="11">
    <source>
        <dbReference type="Proteomes" id="UP000175744"/>
    </source>
</evidence>
<dbReference type="InterPro" id="IPR004013">
    <property type="entry name" value="PHP_dom"/>
</dbReference>
<evidence type="ECO:0000256" key="5">
    <source>
        <dbReference type="ARBA" id="ARBA00022801"/>
    </source>
</evidence>
<keyword evidence="11" id="KW-1185">Reference proteome</keyword>
<sequence length="255" mass="30456">MFDTHVHTNFSTDSEMTLEEVIRAKEKVNIGVILTEHLDLNFMKPGQFIFDIDKYFNDYSKFRKDNLLLGVEMGMRMDCIEKNEAISKKYPFDYIIGSIHVINNMDLYYKDFYVDKSKNESYSEYLKSMLQCIKNYDFVDSLGHIDYICRYARYEDTELYYEEYSDIIDEILKVIVEKEKCIEINTRRFEDKKIIDNAISIYKRFYELGGKFVTIGSDAHKPQSIGLNYKYAKYVADKCNLNIVYFKNRKMEYDK</sequence>
<evidence type="ECO:0000256" key="3">
    <source>
        <dbReference type="ARBA" id="ARBA00013085"/>
    </source>
</evidence>
<comment type="similarity">
    <text evidence="2 8">Belongs to the PHP hydrolase family. HisK subfamily.</text>
</comment>